<sequence>MFIGHAVFLSSVFVTALIILLFKVLRAVRQRRSPLHGKQIGHVPGQQLLDRIGDADREADFGYDVMIMALPMLFLVWASMRIEWQSVTFGVAEACFFAGWLLMLAYGFWQYRRHALRKEQARDGLLAERVTGMQLNRLVANGCLVLHDLPCGNFNIDHVVIAPRGVYAIETKSFRKPKSGSTADPNKVKFDGTTLKFSDFATNAPIAQARRQAKFLASLIRESIGEPIPVTPAVSLPGWFIEKTADRKSADTFVFTPMGRGYEWFSYGDEVVPPQTRMLIAKALALRYPTVE</sequence>
<feature type="transmembrane region" description="Helical" evidence="1">
    <location>
        <begin position="6"/>
        <end position="25"/>
    </location>
</feature>
<feature type="transmembrane region" description="Helical" evidence="1">
    <location>
        <begin position="86"/>
        <end position="109"/>
    </location>
</feature>
<keyword evidence="1" id="KW-1133">Transmembrane helix</keyword>
<protein>
    <submittedName>
        <fullName evidence="3">NERD domain-containing protein</fullName>
    </submittedName>
</protein>
<accession>A0ABR8UFV4</accession>
<dbReference type="EMBL" id="JACSQJ010000001">
    <property type="protein sequence ID" value="MBD7986921.1"/>
    <property type="molecule type" value="Genomic_DNA"/>
</dbReference>
<keyword evidence="1" id="KW-0812">Transmembrane</keyword>
<dbReference type="PROSITE" id="PS50965">
    <property type="entry name" value="NERD"/>
    <property type="match status" value="1"/>
</dbReference>
<feature type="domain" description="NERD" evidence="2">
    <location>
        <begin position="123"/>
        <end position="239"/>
    </location>
</feature>
<evidence type="ECO:0000313" key="3">
    <source>
        <dbReference type="EMBL" id="MBD7986921.1"/>
    </source>
</evidence>
<dbReference type="Proteomes" id="UP000647183">
    <property type="component" value="Unassembled WGS sequence"/>
</dbReference>
<evidence type="ECO:0000259" key="2">
    <source>
        <dbReference type="PROSITE" id="PS50965"/>
    </source>
</evidence>
<evidence type="ECO:0000313" key="4">
    <source>
        <dbReference type="Proteomes" id="UP000647183"/>
    </source>
</evidence>
<comment type="caution">
    <text evidence="3">The sequence shown here is derived from an EMBL/GenBank/DDBJ whole genome shotgun (WGS) entry which is preliminary data.</text>
</comment>
<evidence type="ECO:0000256" key="1">
    <source>
        <dbReference type="SAM" id="Phobius"/>
    </source>
</evidence>
<dbReference type="InterPro" id="IPR011528">
    <property type="entry name" value="NERD"/>
</dbReference>
<keyword evidence="1" id="KW-0472">Membrane</keyword>
<proteinExistence type="predicted"/>
<gene>
    <name evidence="3" type="ORF">H9645_02620</name>
</gene>
<dbReference type="Pfam" id="PF08378">
    <property type="entry name" value="NERD"/>
    <property type="match status" value="1"/>
</dbReference>
<organism evidence="3 4">
    <name type="scientific">Luteimonas colneyensis</name>
    <dbReference type="NCBI Taxonomy" id="2762230"/>
    <lineage>
        <taxon>Bacteria</taxon>
        <taxon>Pseudomonadati</taxon>
        <taxon>Pseudomonadota</taxon>
        <taxon>Gammaproteobacteria</taxon>
        <taxon>Lysobacterales</taxon>
        <taxon>Lysobacteraceae</taxon>
        <taxon>Luteimonas</taxon>
    </lineage>
</organism>
<keyword evidence="4" id="KW-1185">Reference proteome</keyword>
<name>A0ABR8UFV4_9GAMM</name>
<reference evidence="3 4" key="1">
    <citation type="submission" date="2020-08" db="EMBL/GenBank/DDBJ databases">
        <title>A Genomic Blueprint of the Chicken Gut Microbiome.</title>
        <authorList>
            <person name="Gilroy R."/>
            <person name="Ravi A."/>
            <person name="Getino M."/>
            <person name="Pursley I."/>
            <person name="Horton D.L."/>
            <person name="Alikhan N.-F."/>
            <person name="Baker D."/>
            <person name="Gharbi K."/>
            <person name="Hall N."/>
            <person name="Watson M."/>
            <person name="Adriaenssens E.M."/>
            <person name="Foster-Nyarko E."/>
            <person name="Jarju S."/>
            <person name="Secka A."/>
            <person name="Antonio M."/>
            <person name="Oren A."/>
            <person name="Chaudhuri R."/>
            <person name="La Ragione R.M."/>
            <person name="Hildebrand F."/>
            <person name="Pallen M.J."/>
        </authorList>
    </citation>
    <scope>NUCLEOTIDE SEQUENCE [LARGE SCALE GENOMIC DNA]</scope>
    <source>
        <strain evidence="3 4">Sa2BVA3</strain>
    </source>
</reference>
<feature type="transmembrane region" description="Helical" evidence="1">
    <location>
        <begin position="61"/>
        <end position="80"/>
    </location>
</feature>